<dbReference type="PANTHER" id="PTHR44591:SF3">
    <property type="entry name" value="RESPONSE REGULATORY DOMAIN-CONTAINING PROTEIN"/>
    <property type="match status" value="1"/>
</dbReference>
<dbReference type="EMBL" id="MHUZ01000034">
    <property type="protein sequence ID" value="OHA84843.1"/>
    <property type="molecule type" value="Genomic_DNA"/>
</dbReference>
<evidence type="ECO:0000313" key="5">
    <source>
        <dbReference type="Proteomes" id="UP000178168"/>
    </source>
</evidence>
<dbReference type="SUPFAM" id="SSF52172">
    <property type="entry name" value="CheY-like"/>
    <property type="match status" value="1"/>
</dbReference>
<dbReference type="STRING" id="1802730.A2591_00735"/>
<evidence type="ECO:0000256" key="1">
    <source>
        <dbReference type="ARBA" id="ARBA00022553"/>
    </source>
</evidence>
<feature type="modified residue" description="4-aspartylphosphate" evidence="2">
    <location>
        <position position="58"/>
    </location>
</feature>
<evidence type="ECO:0000256" key="2">
    <source>
        <dbReference type="PROSITE-ProRule" id="PRU00169"/>
    </source>
</evidence>
<organism evidence="4 5">
    <name type="scientific">Candidatus Yonathbacteria bacterium RIFOXYD1_FULL_52_36</name>
    <dbReference type="NCBI Taxonomy" id="1802730"/>
    <lineage>
        <taxon>Bacteria</taxon>
        <taxon>Candidatus Yonathiibacteriota</taxon>
    </lineage>
</organism>
<proteinExistence type="predicted"/>
<dbReference type="GO" id="GO:0000160">
    <property type="term" value="P:phosphorelay signal transduction system"/>
    <property type="evidence" value="ECO:0007669"/>
    <property type="project" value="InterPro"/>
</dbReference>
<sequence>MTDTVKAKILIIDDDQFLLDMYTIKFKQSGFDVHASMGSVDALSKLKNGLVPDVILSDIVMPAMDGFELIDTVKKDNLAPHSCFVVLSNLGQRSDIEKGKQLGVDGYIVKASATPSEVVAKVTELINEKACPKP</sequence>
<evidence type="ECO:0000259" key="3">
    <source>
        <dbReference type="PROSITE" id="PS50110"/>
    </source>
</evidence>
<dbReference type="PROSITE" id="PS50110">
    <property type="entry name" value="RESPONSE_REGULATORY"/>
    <property type="match status" value="1"/>
</dbReference>
<evidence type="ECO:0000313" key="4">
    <source>
        <dbReference type="EMBL" id="OHA84843.1"/>
    </source>
</evidence>
<protein>
    <recommendedName>
        <fullName evidence="3">Response regulatory domain-containing protein</fullName>
    </recommendedName>
</protein>
<feature type="domain" description="Response regulatory" evidence="3">
    <location>
        <begin position="8"/>
        <end position="125"/>
    </location>
</feature>
<dbReference type="InterPro" id="IPR001789">
    <property type="entry name" value="Sig_transdc_resp-reg_receiver"/>
</dbReference>
<dbReference type="InterPro" id="IPR050595">
    <property type="entry name" value="Bact_response_regulator"/>
</dbReference>
<name>A0A1G2SID6_9BACT</name>
<comment type="caution">
    <text evidence="4">The sequence shown here is derived from an EMBL/GenBank/DDBJ whole genome shotgun (WGS) entry which is preliminary data.</text>
</comment>
<dbReference type="Proteomes" id="UP000178168">
    <property type="component" value="Unassembled WGS sequence"/>
</dbReference>
<dbReference type="Gene3D" id="3.40.50.2300">
    <property type="match status" value="1"/>
</dbReference>
<dbReference type="AlphaFoldDB" id="A0A1G2SID6"/>
<dbReference type="InterPro" id="IPR011006">
    <property type="entry name" value="CheY-like_superfamily"/>
</dbReference>
<reference evidence="4 5" key="1">
    <citation type="journal article" date="2016" name="Nat. Commun.">
        <title>Thousands of microbial genomes shed light on interconnected biogeochemical processes in an aquifer system.</title>
        <authorList>
            <person name="Anantharaman K."/>
            <person name="Brown C.T."/>
            <person name="Hug L.A."/>
            <person name="Sharon I."/>
            <person name="Castelle C.J."/>
            <person name="Probst A.J."/>
            <person name="Thomas B.C."/>
            <person name="Singh A."/>
            <person name="Wilkins M.J."/>
            <person name="Karaoz U."/>
            <person name="Brodie E.L."/>
            <person name="Williams K.H."/>
            <person name="Hubbard S.S."/>
            <person name="Banfield J.F."/>
        </authorList>
    </citation>
    <scope>NUCLEOTIDE SEQUENCE [LARGE SCALE GENOMIC DNA]</scope>
</reference>
<accession>A0A1G2SID6</accession>
<gene>
    <name evidence="4" type="ORF">A2591_00735</name>
</gene>
<dbReference type="PANTHER" id="PTHR44591">
    <property type="entry name" value="STRESS RESPONSE REGULATOR PROTEIN 1"/>
    <property type="match status" value="1"/>
</dbReference>
<keyword evidence="1 2" id="KW-0597">Phosphoprotein</keyword>
<dbReference type="CDD" id="cd00156">
    <property type="entry name" value="REC"/>
    <property type="match status" value="1"/>
</dbReference>
<dbReference type="SMART" id="SM00448">
    <property type="entry name" value="REC"/>
    <property type="match status" value="1"/>
</dbReference>
<dbReference type="Pfam" id="PF00072">
    <property type="entry name" value="Response_reg"/>
    <property type="match status" value="1"/>
</dbReference>